<dbReference type="EMBL" id="QOKW01000002">
    <property type="protein sequence ID" value="KAA0683349.1"/>
    <property type="molecule type" value="Genomic_DNA"/>
</dbReference>
<name>A0A9W7U0H8_9PROT</name>
<protein>
    <recommendedName>
        <fullName evidence="1">Bacteriophage Mu GpT domain-containing protein</fullName>
    </recommendedName>
</protein>
<gene>
    <name evidence="2" type="ORF">DS843_02845</name>
</gene>
<keyword evidence="3" id="KW-1185">Reference proteome</keyword>
<evidence type="ECO:0000259" key="1">
    <source>
        <dbReference type="Pfam" id="PF10124"/>
    </source>
</evidence>
<comment type="caution">
    <text evidence="2">The sequence shown here is derived from an EMBL/GenBank/DDBJ whole genome shotgun (WGS) entry which is preliminary data.</text>
</comment>
<proteinExistence type="predicted"/>
<reference evidence="2 3" key="1">
    <citation type="submission" date="2018-07" db="EMBL/GenBank/DDBJ databases">
        <title>Genome sequence of Azospirillum sp. ATCC 49961.</title>
        <authorList>
            <person name="Sant'Anna F.H."/>
            <person name="Baldani J.I."/>
            <person name="Zilli J.E."/>
            <person name="Reis V.M."/>
            <person name="Hartmann A."/>
            <person name="Cruz L."/>
            <person name="de Souza E.M."/>
            <person name="de Oliveira Pedrosa F."/>
            <person name="Passaglia L.M.P."/>
        </authorList>
    </citation>
    <scope>NUCLEOTIDE SEQUENCE [LARGE SCALE GENOMIC DNA]</scope>
    <source>
        <strain evidence="2 3">ATCC 49961</strain>
    </source>
</reference>
<evidence type="ECO:0000313" key="3">
    <source>
        <dbReference type="Proteomes" id="UP000480854"/>
    </source>
</evidence>
<dbReference type="InterPro" id="IPR018774">
    <property type="entry name" value="Phage_Mu_GpT"/>
</dbReference>
<organism evidence="2 3">
    <name type="scientific">Roseomonas genomospecies 6</name>
    <dbReference type="NCBI Taxonomy" id="214106"/>
    <lineage>
        <taxon>Bacteria</taxon>
        <taxon>Pseudomonadati</taxon>
        <taxon>Pseudomonadota</taxon>
        <taxon>Alphaproteobacteria</taxon>
        <taxon>Acetobacterales</taxon>
        <taxon>Roseomonadaceae</taxon>
        <taxon>Roseomonas</taxon>
    </lineage>
</organism>
<dbReference type="AlphaFoldDB" id="A0A9W7U0H8"/>
<dbReference type="OrthoDB" id="9804833at2"/>
<evidence type="ECO:0000313" key="2">
    <source>
        <dbReference type="EMBL" id="KAA0683349.1"/>
    </source>
</evidence>
<feature type="domain" description="Bacteriophage Mu GpT" evidence="1">
    <location>
        <begin position="9"/>
        <end position="307"/>
    </location>
</feature>
<dbReference type="Proteomes" id="UP000480854">
    <property type="component" value="Unassembled WGS sequence"/>
</dbReference>
<accession>A0A9W7U0H8</accession>
<sequence>MLVTANNLSDLFTGFKTSFNKGFQGANSTYKTIAMEVPSGSREEKYAWLGQLPALREWIGPRIVHGLEVHGYTITNRPFEMTIGVKRDDIEDDNVGVFAPLFENMGYEAARHPDALVYELLNQGFVVPCYDGKPFFAVDHPINLSETEAVPHSNMQAGDGPAWFLIDGSRPIKPLVFQKRRDYTFDRMDAPTDEKVFNEGTFVYGVWARANAGFGLWQLAYGSKAPLTPENYEAARAAMKSVRGDNGRKLGVSPTLLVVPDELEGPALRILKNDTRVITVGEPPDDLSMSVANEWAGSAELVVSSYL</sequence>
<dbReference type="Pfam" id="PF10124">
    <property type="entry name" value="Mu-like_gpT"/>
    <property type="match status" value="1"/>
</dbReference>
<dbReference type="RefSeq" id="WP_149467395.1">
    <property type="nucleotide sequence ID" value="NZ_QOKW01000002.1"/>
</dbReference>